<reference evidence="3" key="2">
    <citation type="submission" date="2020-09" db="EMBL/GenBank/DDBJ databases">
        <authorList>
            <person name="Sun Q."/>
            <person name="Ohkuma M."/>
        </authorList>
    </citation>
    <scope>NUCLEOTIDE SEQUENCE</scope>
    <source>
        <strain evidence="3">JCM 13064</strain>
    </source>
</reference>
<reference evidence="3" key="1">
    <citation type="journal article" date="2014" name="Int. J. Syst. Evol. Microbiol.">
        <title>Complete genome sequence of Corynebacterium casei LMG S-19264T (=DSM 44701T), isolated from a smear-ripened cheese.</title>
        <authorList>
            <consortium name="US DOE Joint Genome Institute (JGI-PGF)"/>
            <person name="Walter F."/>
            <person name="Albersmeier A."/>
            <person name="Kalinowski J."/>
            <person name="Ruckert C."/>
        </authorList>
    </citation>
    <scope>NUCLEOTIDE SEQUENCE</scope>
    <source>
        <strain evidence="3">JCM 13064</strain>
    </source>
</reference>
<gene>
    <name evidence="3" type="ORF">GCM10007964_23100</name>
</gene>
<accession>A0A917VHZ1</accession>
<name>A0A917VHZ1_9ACTN</name>
<organism evidence="3 4">
    <name type="scientific">Sphaerisporangium melleum</name>
    <dbReference type="NCBI Taxonomy" id="321316"/>
    <lineage>
        <taxon>Bacteria</taxon>
        <taxon>Bacillati</taxon>
        <taxon>Actinomycetota</taxon>
        <taxon>Actinomycetes</taxon>
        <taxon>Streptosporangiales</taxon>
        <taxon>Streptosporangiaceae</taxon>
        <taxon>Sphaerisporangium</taxon>
    </lineage>
</organism>
<evidence type="ECO:0000313" key="3">
    <source>
        <dbReference type="EMBL" id="GGK79847.1"/>
    </source>
</evidence>
<dbReference type="RefSeq" id="WP_189162979.1">
    <property type="nucleotide sequence ID" value="NZ_BMNT01000011.1"/>
</dbReference>
<sequence>MVAAVGGPSGERWTSAIVDPELPDDVAGLLRGNARMLSRVRAGWIPPPPAELEKSPMRRLRILIAGGVWLALVALLIAGLIDRVVFTFLFALVLLTYLLTRGGEVGDEDERPDDAERRVYEHARRYQGRYLLPEDFDLASRELLMRTRSAVSFVLRSRVHREGLLDDVRDAVVLPAQEWDIARLLAKLSALRTEHNEIVGATTTRELSAVTAPLERALAAGEAAVVARVKAVERYARHVAEAERAYQARDQIEALHARLPRYEDLLAEAGSDRMAVPELRALAEDAERLEEALRESVRSARHAFRHLDGPEELDAREADPPPPA</sequence>
<evidence type="ECO:0000256" key="1">
    <source>
        <dbReference type="SAM" id="MobiDB-lite"/>
    </source>
</evidence>
<feature type="compositionally biased region" description="Basic and acidic residues" evidence="1">
    <location>
        <begin position="305"/>
        <end position="324"/>
    </location>
</feature>
<feature type="region of interest" description="Disordered" evidence="1">
    <location>
        <begin position="303"/>
        <end position="324"/>
    </location>
</feature>
<evidence type="ECO:0000313" key="4">
    <source>
        <dbReference type="Proteomes" id="UP000645217"/>
    </source>
</evidence>
<dbReference type="Proteomes" id="UP000645217">
    <property type="component" value="Unassembled WGS sequence"/>
</dbReference>
<keyword evidence="2" id="KW-0812">Transmembrane</keyword>
<evidence type="ECO:0000256" key="2">
    <source>
        <dbReference type="SAM" id="Phobius"/>
    </source>
</evidence>
<keyword evidence="2" id="KW-0472">Membrane</keyword>
<keyword evidence="4" id="KW-1185">Reference proteome</keyword>
<feature type="transmembrane region" description="Helical" evidence="2">
    <location>
        <begin position="60"/>
        <end position="78"/>
    </location>
</feature>
<comment type="caution">
    <text evidence="3">The sequence shown here is derived from an EMBL/GenBank/DDBJ whole genome shotgun (WGS) entry which is preliminary data.</text>
</comment>
<proteinExistence type="predicted"/>
<dbReference type="EMBL" id="BMNT01000011">
    <property type="protein sequence ID" value="GGK79847.1"/>
    <property type="molecule type" value="Genomic_DNA"/>
</dbReference>
<keyword evidence="2" id="KW-1133">Transmembrane helix</keyword>
<protein>
    <submittedName>
        <fullName evidence="3">Uncharacterized protein</fullName>
    </submittedName>
</protein>
<dbReference type="AlphaFoldDB" id="A0A917VHZ1"/>